<dbReference type="Proteomes" id="UP001424441">
    <property type="component" value="Unassembled WGS sequence"/>
</dbReference>
<feature type="domain" description="Pyridoxamine 5'-phosphate oxidase N-terminal" evidence="1">
    <location>
        <begin position="26"/>
        <end position="146"/>
    </location>
</feature>
<comment type="caution">
    <text evidence="2">The sequence shown here is derived from an EMBL/GenBank/DDBJ whole genome shotgun (WGS) entry which is preliminary data.</text>
</comment>
<dbReference type="InterPro" id="IPR037119">
    <property type="entry name" value="Haem_oxidase_HugZ-like_sf"/>
</dbReference>
<dbReference type="Gene3D" id="2.30.110.10">
    <property type="entry name" value="Electron Transport, Fmn-binding Protein, Chain A"/>
    <property type="match status" value="1"/>
</dbReference>
<reference evidence="3" key="1">
    <citation type="journal article" date="2019" name="Int. J. Syst. Evol. Microbiol.">
        <title>The Global Catalogue of Microorganisms (GCM) 10K type strain sequencing project: providing services to taxonomists for standard genome sequencing and annotation.</title>
        <authorList>
            <consortium name="The Broad Institute Genomics Platform"/>
            <consortium name="The Broad Institute Genome Sequencing Center for Infectious Disease"/>
            <person name="Wu L."/>
            <person name="Ma J."/>
        </authorList>
    </citation>
    <scope>NUCLEOTIDE SEQUENCE [LARGE SCALE GENOMIC DNA]</scope>
    <source>
        <strain evidence="3">JCM 15115</strain>
    </source>
</reference>
<organism evidence="2 3">
    <name type="scientific">Paenochrobactrum glaciei</name>
    <dbReference type="NCBI Taxonomy" id="486407"/>
    <lineage>
        <taxon>Bacteria</taxon>
        <taxon>Pseudomonadati</taxon>
        <taxon>Pseudomonadota</taxon>
        <taxon>Alphaproteobacteria</taxon>
        <taxon>Hyphomicrobiales</taxon>
        <taxon>Brucellaceae</taxon>
        <taxon>Paenochrobactrum</taxon>
    </lineage>
</organism>
<keyword evidence="3" id="KW-1185">Reference proteome</keyword>
<accession>A0ABP3QZ10</accession>
<dbReference type="SUPFAM" id="SSF50475">
    <property type="entry name" value="FMN-binding split barrel"/>
    <property type="match status" value="1"/>
</dbReference>
<dbReference type="Gene3D" id="3.20.180.10">
    <property type="entry name" value="PNP-oxidase-like"/>
    <property type="match status" value="1"/>
</dbReference>
<dbReference type="EMBL" id="BAAADE010000002">
    <property type="protein sequence ID" value="GAA0600440.1"/>
    <property type="molecule type" value="Genomic_DNA"/>
</dbReference>
<sequence length="254" mass="27681">MQNTSETTKDVIRPTTPQAIQIAKGLMRTARFAALACISATTQRPNASRVALATDNDGTPLILVSALAPHTASLIAHPHCSLLVGEPGKGDAMAHARITLHCTARQITREHEAYQRLRTRYLSHNPKGALYVDLGDFSFFRLEVDGASLNGGFGKAFNLTTADLICDQNSSAAIAQQESTDIEMLNSTYKDDIRVFVQKYTKNNTTVSPWIISAIDPDGFNLRSNESVERVWFENNATDGSSAKTQIISSLQAL</sequence>
<evidence type="ECO:0000313" key="2">
    <source>
        <dbReference type="EMBL" id="GAA0600440.1"/>
    </source>
</evidence>
<name>A0ABP3QZ10_9HYPH</name>
<proteinExistence type="predicted"/>
<evidence type="ECO:0000313" key="3">
    <source>
        <dbReference type="Proteomes" id="UP001424441"/>
    </source>
</evidence>
<protein>
    <submittedName>
        <fullName evidence="2">HugZ family protein</fullName>
    </submittedName>
</protein>
<dbReference type="Pfam" id="PF01243">
    <property type="entry name" value="PNPOx_N"/>
    <property type="match status" value="1"/>
</dbReference>
<dbReference type="RefSeq" id="WP_343803802.1">
    <property type="nucleotide sequence ID" value="NZ_BAAADE010000002.1"/>
</dbReference>
<dbReference type="InterPro" id="IPR012349">
    <property type="entry name" value="Split_barrel_FMN-bd"/>
</dbReference>
<evidence type="ECO:0000259" key="1">
    <source>
        <dbReference type="Pfam" id="PF01243"/>
    </source>
</evidence>
<gene>
    <name evidence="2" type="ORF">GCM10008943_14530</name>
</gene>
<dbReference type="PANTHER" id="PTHR13343:SF17">
    <property type="entry name" value="CELLULAR REPRESSOR OF E1A-STIMULATED GENES, ISOFORM A"/>
    <property type="match status" value="1"/>
</dbReference>
<dbReference type="PANTHER" id="PTHR13343">
    <property type="entry name" value="CREG1 PROTEIN"/>
    <property type="match status" value="1"/>
</dbReference>
<dbReference type="InterPro" id="IPR011576">
    <property type="entry name" value="Pyridox_Oxase_N"/>
</dbReference>